<dbReference type="PANTHER" id="PTHR46148:SF44">
    <property type="entry name" value="GAG-POL POLYPROTEIN"/>
    <property type="match status" value="1"/>
</dbReference>
<organism evidence="1 2">
    <name type="scientific">Gossypium australe</name>
    <dbReference type="NCBI Taxonomy" id="47621"/>
    <lineage>
        <taxon>Eukaryota</taxon>
        <taxon>Viridiplantae</taxon>
        <taxon>Streptophyta</taxon>
        <taxon>Embryophyta</taxon>
        <taxon>Tracheophyta</taxon>
        <taxon>Spermatophyta</taxon>
        <taxon>Magnoliopsida</taxon>
        <taxon>eudicotyledons</taxon>
        <taxon>Gunneridae</taxon>
        <taxon>Pentapetalae</taxon>
        <taxon>rosids</taxon>
        <taxon>malvids</taxon>
        <taxon>Malvales</taxon>
        <taxon>Malvaceae</taxon>
        <taxon>Malvoideae</taxon>
        <taxon>Gossypium</taxon>
    </lineage>
</organism>
<evidence type="ECO:0000313" key="1">
    <source>
        <dbReference type="EMBL" id="KAA3488663.1"/>
    </source>
</evidence>
<proteinExistence type="predicted"/>
<keyword evidence="1" id="KW-0808">Transferase</keyword>
<reference evidence="2" key="1">
    <citation type="journal article" date="2019" name="Plant Biotechnol. J.">
        <title>Genome sequencing of the Australian wild diploid species Gossypium australe highlights disease resistance and delayed gland morphogenesis.</title>
        <authorList>
            <person name="Cai Y."/>
            <person name="Cai X."/>
            <person name="Wang Q."/>
            <person name="Wang P."/>
            <person name="Zhang Y."/>
            <person name="Cai C."/>
            <person name="Xu Y."/>
            <person name="Wang K."/>
            <person name="Zhou Z."/>
            <person name="Wang C."/>
            <person name="Geng S."/>
            <person name="Li B."/>
            <person name="Dong Q."/>
            <person name="Hou Y."/>
            <person name="Wang H."/>
            <person name="Ai P."/>
            <person name="Liu Z."/>
            <person name="Yi F."/>
            <person name="Sun M."/>
            <person name="An G."/>
            <person name="Cheng J."/>
            <person name="Zhang Y."/>
            <person name="Shi Q."/>
            <person name="Xie Y."/>
            <person name="Shi X."/>
            <person name="Chang Y."/>
            <person name="Huang F."/>
            <person name="Chen Y."/>
            <person name="Hong S."/>
            <person name="Mi L."/>
            <person name="Sun Q."/>
            <person name="Zhang L."/>
            <person name="Zhou B."/>
            <person name="Peng R."/>
            <person name="Zhang X."/>
            <person name="Liu F."/>
        </authorList>
    </citation>
    <scope>NUCLEOTIDE SEQUENCE [LARGE SCALE GENOMIC DNA]</scope>
    <source>
        <strain evidence="2">cv. PA1801</strain>
    </source>
</reference>
<gene>
    <name evidence="1" type="ORF">EPI10_032391</name>
</gene>
<dbReference type="AlphaFoldDB" id="A0A5B6X4K1"/>
<dbReference type="GO" id="GO:0016301">
    <property type="term" value="F:kinase activity"/>
    <property type="evidence" value="ECO:0007669"/>
    <property type="project" value="UniProtKB-KW"/>
</dbReference>
<keyword evidence="2" id="KW-1185">Reference proteome</keyword>
<sequence>MKRDRISVSIWKKVHLFDYKGKLSPRFIGPYESVPSHVISPTEFEIQPDMTYSEEPIKILACETKNFSESSLTTTWNRIGYLGTGGNNKKTIFEPLYW</sequence>
<dbReference type="OrthoDB" id="1931063at2759"/>
<accession>A0A5B6X4K1</accession>
<dbReference type="PANTHER" id="PTHR46148">
    <property type="entry name" value="CHROMO DOMAIN-CONTAINING PROTEIN"/>
    <property type="match status" value="1"/>
</dbReference>
<name>A0A5B6X4K1_9ROSI</name>
<dbReference type="Proteomes" id="UP000325315">
    <property type="component" value="Unassembled WGS sequence"/>
</dbReference>
<dbReference type="EMBL" id="SMMG02000001">
    <property type="protein sequence ID" value="KAA3488663.1"/>
    <property type="molecule type" value="Genomic_DNA"/>
</dbReference>
<evidence type="ECO:0000313" key="2">
    <source>
        <dbReference type="Proteomes" id="UP000325315"/>
    </source>
</evidence>
<protein>
    <submittedName>
        <fullName evidence="1">Casein kinase II subunit alpha, chloroplastic-like</fullName>
    </submittedName>
</protein>
<keyword evidence="1" id="KW-0418">Kinase</keyword>
<comment type="caution">
    <text evidence="1">The sequence shown here is derived from an EMBL/GenBank/DDBJ whole genome shotgun (WGS) entry which is preliminary data.</text>
</comment>